<name>A0A0F9KJS2_9ZZZZ</name>
<proteinExistence type="predicted"/>
<sequence length="126" mass="15326">MTPEEFEILNKKHPYLTYVKFYETEIIGIIQNIDNQMVSIYDYGNITNNELKKKFVDLGKLWWEDSNQKIPINIFLREDFLIFRKTLKCLPKKDVKELWGPTLSLEENFQKRIKRRRIQLIRTDDK</sequence>
<evidence type="ECO:0000313" key="1">
    <source>
        <dbReference type="EMBL" id="KKM15520.1"/>
    </source>
</evidence>
<gene>
    <name evidence="1" type="ORF">LCGC14_1695270</name>
</gene>
<protein>
    <submittedName>
        <fullName evidence="1">Uncharacterized protein</fullName>
    </submittedName>
</protein>
<reference evidence="1" key="1">
    <citation type="journal article" date="2015" name="Nature">
        <title>Complex archaea that bridge the gap between prokaryotes and eukaryotes.</title>
        <authorList>
            <person name="Spang A."/>
            <person name="Saw J.H."/>
            <person name="Jorgensen S.L."/>
            <person name="Zaremba-Niedzwiedzka K."/>
            <person name="Martijn J."/>
            <person name="Lind A.E."/>
            <person name="van Eijk R."/>
            <person name="Schleper C."/>
            <person name="Guy L."/>
            <person name="Ettema T.J."/>
        </authorList>
    </citation>
    <scope>NUCLEOTIDE SEQUENCE</scope>
</reference>
<dbReference type="AlphaFoldDB" id="A0A0F9KJS2"/>
<dbReference type="EMBL" id="LAZR01014887">
    <property type="protein sequence ID" value="KKM15520.1"/>
    <property type="molecule type" value="Genomic_DNA"/>
</dbReference>
<comment type="caution">
    <text evidence="1">The sequence shown here is derived from an EMBL/GenBank/DDBJ whole genome shotgun (WGS) entry which is preliminary data.</text>
</comment>
<accession>A0A0F9KJS2</accession>
<organism evidence="1">
    <name type="scientific">marine sediment metagenome</name>
    <dbReference type="NCBI Taxonomy" id="412755"/>
    <lineage>
        <taxon>unclassified sequences</taxon>
        <taxon>metagenomes</taxon>
        <taxon>ecological metagenomes</taxon>
    </lineage>
</organism>